<keyword evidence="1" id="KW-0472">Membrane</keyword>
<protein>
    <submittedName>
        <fullName evidence="2">Uncharacterized protein</fullName>
    </submittedName>
</protein>
<keyword evidence="1" id="KW-0812">Transmembrane</keyword>
<evidence type="ECO:0000313" key="2">
    <source>
        <dbReference type="EMBL" id="KKK83038.1"/>
    </source>
</evidence>
<sequence>IEDETAETPRPMSRTEKIRLGLMGLTAAAVIFAVSSVFVDYRGLFERIAEGVTTLDPKALKLEADTFAEYFVVEVKAVANGGRILILTLKRTKDFPLDDAACERLLGRKEQSLSARLAVEALARGYVRCEYFDKKGKFLGFTSQRISGLRKAETIELPLPIPREPRPARIVVAY</sequence>
<feature type="non-terminal residue" evidence="2">
    <location>
        <position position="1"/>
    </location>
</feature>
<accession>A0A0F8YNP7</accession>
<feature type="transmembrane region" description="Helical" evidence="1">
    <location>
        <begin position="20"/>
        <end position="39"/>
    </location>
</feature>
<reference evidence="2" key="1">
    <citation type="journal article" date="2015" name="Nature">
        <title>Complex archaea that bridge the gap between prokaryotes and eukaryotes.</title>
        <authorList>
            <person name="Spang A."/>
            <person name="Saw J.H."/>
            <person name="Jorgensen S.L."/>
            <person name="Zaremba-Niedzwiedzka K."/>
            <person name="Martijn J."/>
            <person name="Lind A.E."/>
            <person name="van Eijk R."/>
            <person name="Schleper C."/>
            <person name="Guy L."/>
            <person name="Ettema T.J."/>
        </authorList>
    </citation>
    <scope>NUCLEOTIDE SEQUENCE</scope>
</reference>
<evidence type="ECO:0000256" key="1">
    <source>
        <dbReference type="SAM" id="Phobius"/>
    </source>
</evidence>
<name>A0A0F8YNP7_9ZZZZ</name>
<keyword evidence="1" id="KW-1133">Transmembrane helix</keyword>
<dbReference type="AlphaFoldDB" id="A0A0F8YNP7"/>
<dbReference type="EMBL" id="LAZR01052405">
    <property type="protein sequence ID" value="KKK83038.1"/>
    <property type="molecule type" value="Genomic_DNA"/>
</dbReference>
<proteinExistence type="predicted"/>
<comment type="caution">
    <text evidence="2">The sequence shown here is derived from an EMBL/GenBank/DDBJ whole genome shotgun (WGS) entry which is preliminary data.</text>
</comment>
<gene>
    <name evidence="2" type="ORF">LCGC14_2797400</name>
</gene>
<organism evidence="2">
    <name type="scientific">marine sediment metagenome</name>
    <dbReference type="NCBI Taxonomy" id="412755"/>
    <lineage>
        <taxon>unclassified sequences</taxon>
        <taxon>metagenomes</taxon>
        <taxon>ecological metagenomes</taxon>
    </lineage>
</organism>